<accession>A0A847UAL8</accession>
<dbReference type="PANTHER" id="PTHR10763:SF22">
    <property type="entry name" value="ORC1-TYPE DNA REPLICATION PROTEIN"/>
    <property type="match status" value="1"/>
</dbReference>
<evidence type="ECO:0000256" key="4">
    <source>
        <dbReference type="ARBA" id="ARBA00022840"/>
    </source>
</evidence>
<dbReference type="InterPro" id="IPR027417">
    <property type="entry name" value="P-loop_NTPase"/>
</dbReference>
<dbReference type="Pfam" id="PF09079">
    <property type="entry name" value="WHD_Cdc6"/>
    <property type="match status" value="1"/>
</dbReference>
<reference evidence="7" key="1">
    <citation type="submission" date="2019-12" db="EMBL/GenBank/DDBJ databases">
        <title>The whole-genome sequencing of Haloarcula japonica strain pws8.</title>
        <authorList>
            <person name="Verma D.K."/>
            <person name="Gopal K."/>
            <person name="Prasad E.S."/>
        </authorList>
    </citation>
    <scope>NUCLEOTIDE SEQUENCE</scope>
    <source>
        <strain evidence="7">Pws8</strain>
    </source>
</reference>
<dbReference type="Gene3D" id="1.10.10.10">
    <property type="entry name" value="Winged helix-like DNA-binding domain superfamily/Winged helix DNA-binding domain"/>
    <property type="match status" value="1"/>
</dbReference>
<dbReference type="InterPro" id="IPR036390">
    <property type="entry name" value="WH_DNA-bd_sf"/>
</dbReference>
<keyword evidence="2 5" id="KW-0235">DNA replication</keyword>
<dbReference type="InterPro" id="IPR014277">
    <property type="entry name" value="Orc1/Cdc6_arc"/>
</dbReference>
<evidence type="ECO:0000313" key="8">
    <source>
        <dbReference type="Proteomes" id="UP000610611"/>
    </source>
</evidence>
<dbReference type="SUPFAM" id="SSF46785">
    <property type="entry name" value="Winged helix' DNA-binding domain"/>
    <property type="match status" value="1"/>
</dbReference>
<comment type="caution">
    <text evidence="5">Lacks conserved residue(s) required for the propagation of feature annotation.</text>
</comment>
<comment type="similarity">
    <text evidence="1 5">Belongs to the CDC6/cdc18 family.</text>
</comment>
<dbReference type="GO" id="GO:0006260">
    <property type="term" value="P:DNA replication"/>
    <property type="evidence" value="ECO:0007669"/>
    <property type="project" value="UniProtKB-UniRule"/>
</dbReference>
<feature type="domain" description="Cdc6 C-terminal" evidence="6">
    <location>
        <begin position="301"/>
        <end position="383"/>
    </location>
</feature>
<dbReference type="GO" id="GO:0016887">
    <property type="term" value="F:ATP hydrolysis activity"/>
    <property type="evidence" value="ECO:0007669"/>
    <property type="project" value="InterPro"/>
</dbReference>
<dbReference type="Gene3D" id="3.40.50.300">
    <property type="entry name" value="P-loop containing nucleotide triphosphate hydrolases"/>
    <property type="match status" value="1"/>
</dbReference>
<evidence type="ECO:0000313" key="7">
    <source>
        <dbReference type="EMBL" id="NLV08148.1"/>
    </source>
</evidence>
<evidence type="ECO:0000256" key="5">
    <source>
        <dbReference type="HAMAP-Rule" id="MF_01407"/>
    </source>
</evidence>
<dbReference type="RefSeq" id="WP_151147952.1">
    <property type="nucleotide sequence ID" value="NZ_WOWB01000005.1"/>
</dbReference>
<sequence length="404" mass="45021">MPTFGSTGSILDCDDAFKDDWTPDDLPERKDELTEIHHTLEPASRGFTPNNMFVYGPAGQGKTVATQLKLQELSQFLENSEEQLSTYYVNCADLSSSYQVAGEVLKEISPDFDSRPRGHGLSNIFDWMFDRIEKIGGTVVIVLDEIDVIGNDDKVLYKLSRAKSNGEIENTRLSIVGISNNFDFYSDLTARVKDQLCEEEIRFAPYNANQLQNILERRAESGLQDGVLEGGVIQLCAAHAAKKDGSARQAINLLYKAAKIAHNGQDDTVTTDHVDQAQKKLNRDMLLEGLKDLTVQEYTTVLAVASLEARGDTPARTKTVYSEYKSICQTTGIDISTMRSIRDHLQALKLYRFLEGEKKTGGANGGERWLFELGVDLENMLAIEADDRFGEILDTIEMRKKANA</sequence>
<dbReference type="AlphaFoldDB" id="A0A847UAL8"/>
<comment type="caution">
    <text evidence="7">The sequence shown here is derived from an EMBL/GenBank/DDBJ whole genome shotgun (WGS) entry which is preliminary data.</text>
</comment>
<feature type="binding site" evidence="5">
    <location>
        <position position="218"/>
    </location>
    <ligand>
        <name>ATP</name>
        <dbReference type="ChEBI" id="CHEBI:30616"/>
    </ligand>
</feature>
<dbReference type="CDD" id="cd08768">
    <property type="entry name" value="Cdc6_C"/>
    <property type="match status" value="1"/>
</dbReference>
<dbReference type="SMART" id="SM01074">
    <property type="entry name" value="Cdc6_C"/>
    <property type="match status" value="1"/>
</dbReference>
<name>A0A847UAL8_9EURY</name>
<dbReference type="InterPro" id="IPR055237">
    <property type="entry name" value="Cdc6_lid"/>
</dbReference>
<protein>
    <recommendedName>
        <fullName evidence="5">ORC1-type DNA replication protein</fullName>
    </recommendedName>
</protein>
<evidence type="ECO:0000259" key="6">
    <source>
        <dbReference type="SMART" id="SM01074"/>
    </source>
</evidence>
<dbReference type="InterPro" id="IPR050311">
    <property type="entry name" value="ORC1/CDC6"/>
</dbReference>
<dbReference type="PANTHER" id="PTHR10763">
    <property type="entry name" value="CELL DIVISION CONTROL PROTEIN 6-RELATED"/>
    <property type="match status" value="1"/>
</dbReference>
<dbReference type="CDD" id="cd00009">
    <property type="entry name" value="AAA"/>
    <property type="match status" value="1"/>
</dbReference>
<gene>
    <name evidence="7" type="ORF">GOC83_18650</name>
</gene>
<evidence type="ECO:0000256" key="2">
    <source>
        <dbReference type="ARBA" id="ARBA00022705"/>
    </source>
</evidence>
<organism evidence="7 8">
    <name type="scientific">Haloarcula rubripromontorii</name>
    <dbReference type="NCBI Taxonomy" id="1705562"/>
    <lineage>
        <taxon>Archaea</taxon>
        <taxon>Methanobacteriati</taxon>
        <taxon>Methanobacteriota</taxon>
        <taxon>Stenosarchaea group</taxon>
        <taxon>Halobacteria</taxon>
        <taxon>Halobacteriales</taxon>
        <taxon>Haloarculaceae</taxon>
        <taxon>Haloarcula</taxon>
    </lineage>
</organism>
<dbReference type="HAMAP" id="MF_01407">
    <property type="entry name" value="ORC1_type_DNA_replic_protein"/>
    <property type="match status" value="1"/>
</dbReference>
<dbReference type="Pfam" id="PF13401">
    <property type="entry name" value="AAA_22"/>
    <property type="match status" value="1"/>
</dbReference>
<dbReference type="InterPro" id="IPR015163">
    <property type="entry name" value="Cdc6_C"/>
</dbReference>
<keyword evidence="4 5" id="KW-0067">ATP-binding</keyword>
<proteinExistence type="inferred from homology"/>
<evidence type="ECO:0000256" key="3">
    <source>
        <dbReference type="ARBA" id="ARBA00022741"/>
    </source>
</evidence>
<dbReference type="Proteomes" id="UP000610611">
    <property type="component" value="Unassembled WGS sequence"/>
</dbReference>
<comment type="function">
    <text evidence="5">Involved in regulation of DNA replication.</text>
</comment>
<evidence type="ECO:0000256" key="1">
    <source>
        <dbReference type="ARBA" id="ARBA00006184"/>
    </source>
</evidence>
<feature type="binding site" evidence="5">
    <location>
        <position position="206"/>
    </location>
    <ligand>
        <name>ATP</name>
        <dbReference type="ChEBI" id="CHEBI:30616"/>
    </ligand>
</feature>
<dbReference type="InterPro" id="IPR036388">
    <property type="entry name" value="WH-like_DNA-bd_sf"/>
</dbReference>
<dbReference type="Pfam" id="PF22703">
    <property type="entry name" value="Cdc6_lid"/>
    <property type="match status" value="1"/>
</dbReference>
<dbReference type="InterPro" id="IPR049945">
    <property type="entry name" value="AAA_22"/>
</dbReference>
<dbReference type="SUPFAM" id="SSF52540">
    <property type="entry name" value="P-loop containing nucleoside triphosphate hydrolases"/>
    <property type="match status" value="1"/>
</dbReference>
<dbReference type="GO" id="GO:0005524">
    <property type="term" value="F:ATP binding"/>
    <property type="evidence" value="ECO:0007669"/>
    <property type="project" value="UniProtKB-UniRule"/>
</dbReference>
<dbReference type="Gene3D" id="1.10.8.60">
    <property type="match status" value="1"/>
</dbReference>
<dbReference type="FunFam" id="1.10.8.60:FF:000073">
    <property type="entry name" value="ORC1-type DNA replication protein"/>
    <property type="match status" value="1"/>
</dbReference>
<keyword evidence="3 5" id="KW-0547">Nucleotide-binding</keyword>
<dbReference type="NCBIfam" id="TIGR02928">
    <property type="entry name" value="orc1/cdc6 family replication initiation protein"/>
    <property type="match status" value="1"/>
</dbReference>
<dbReference type="EMBL" id="WOWB01000005">
    <property type="protein sequence ID" value="NLV08148.1"/>
    <property type="molecule type" value="Genomic_DNA"/>
</dbReference>